<feature type="region of interest" description="Disordered" evidence="1">
    <location>
        <begin position="520"/>
        <end position="564"/>
    </location>
</feature>
<dbReference type="SMART" id="SM00271">
    <property type="entry name" value="DnaJ"/>
    <property type="match status" value="1"/>
</dbReference>
<feature type="domain" description="J" evidence="2">
    <location>
        <begin position="329"/>
        <end position="393"/>
    </location>
</feature>
<proteinExistence type="predicted"/>
<dbReference type="SUPFAM" id="SSF46565">
    <property type="entry name" value="Chaperone J-domain"/>
    <property type="match status" value="1"/>
</dbReference>
<feature type="compositionally biased region" description="Basic residues" evidence="1">
    <location>
        <begin position="73"/>
        <end position="94"/>
    </location>
</feature>
<feature type="region of interest" description="Disordered" evidence="1">
    <location>
        <begin position="581"/>
        <end position="602"/>
    </location>
</feature>
<dbReference type="CDD" id="cd06257">
    <property type="entry name" value="DnaJ"/>
    <property type="match status" value="1"/>
</dbReference>
<protein>
    <submittedName>
        <fullName evidence="3">DnaJ domain-containing protein</fullName>
    </submittedName>
</protein>
<dbReference type="InterPro" id="IPR036869">
    <property type="entry name" value="J_dom_sf"/>
</dbReference>
<evidence type="ECO:0000313" key="4">
    <source>
        <dbReference type="Proteomes" id="UP000283530"/>
    </source>
</evidence>
<evidence type="ECO:0000259" key="2">
    <source>
        <dbReference type="PROSITE" id="PS50076"/>
    </source>
</evidence>
<feature type="region of interest" description="Disordered" evidence="1">
    <location>
        <begin position="28"/>
        <end position="115"/>
    </location>
</feature>
<evidence type="ECO:0000313" key="3">
    <source>
        <dbReference type="EMBL" id="RWR82033.1"/>
    </source>
</evidence>
<dbReference type="AlphaFoldDB" id="A0A443NU33"/>
<accession>A0A443NU33</accession>
<dbReference type="PANTHER" id="PTHR47422">
    <property type="entry name" value="DNAJ HEAT SHOCK N-TERMINAL DOMAIN-CONTAINING PROTEIN"/>
    <property type="match status" value="1"/>
</dbReference>
<dbReference type="Pfam" id="PF12572">
    <property type="entry name" value="DUF3752"/>
    <property type="match status" value="1"/>
</dbReference>
<reference evidence="3 4" key="1">
    <citation type="journal article" date="2019" name="Nat. Plants">
        <title>Stout camphor tree genome fills gaps in understanding of flowering plant genome evolution.</title>
        <authorList>
            <person name="Chaw S.M."/>
            <person name="Liu Y.C."/>
            <person name="Wu Y.W."/>
            <person name="Wang H.Y."/>
            <person name="Lin C.I."/>
            <person name="Wu C.S."/>
            <person name="Ke H.M."/>
            <person name="Chang L.Y."/>
            <person name="Hsu C.Y."/>
            <person name="Yang H.T."/>
            <person name="Sudianto E."/>
            <person name="Hsu M.H."/>
            <person name="Wu K.P."/>
            <person name="Wang L.N."/>
            <person name="Leebens-Mack J.H."/>
            <person name="Tsai I.J."/>
        </authorList>
    </citation>
    <scope>NUCLEOTIDE SEQUENCE [LARGE SCALE GENOMIC DNA]</scope>
    <source>
        <strain evidence="4">cv. Chaw 1501</strain>
        <tissue evidence="3">Young leaves</tissue>
    </source>
</reference>
<dbReference type="PROSITE" id="PS50076">
    <property type="entry name" value="DNAJ_2"/>
    <property type="match status" value="1"/>
</dbReference>
<evidence type="ECO:0000256" key="1">
    <source>
        <dbReference type="SAM" id="MobiDB-lite"/>
    </source>
</evidence>
<sequence>MWFKLMKLANGQDIDYLPSKQTQEAVGHKRFFLKFGKRKPGKEEESRRHHRHEDRHKSTHGSRRKESEAAEKSKRRKSRRDKKERRKSEHRRKSSRENKKDVSDSDGSSSSNDDLELKVVKPEKVVHYILKKFPGVTDDLRQLLQMIDDGQAVDTRGISNRDLVKLLKKLFLSLCLKQKDSGVFFLPPTARPTMEVVGSLINLHQKPVEHPLPPIGSANGVQSLPPEIESQKTIEEAYDEESARRDTKDDSSASYKRRLIGPEMPSAELLAAAAKLTDAETMLREAELEVDNDVFIGPAPPAVVAEAESANEAERFEEVVRIVGVEGGDPYDVVGVNHKMSIENIKKRYWKLSLMVHPDKCSHPQAQQAFVQLNKAFKELQDPDKRKVLDEKIRMKEEHEEFLAELKAHREAAQWRRLQGISMPGDDELLAEAKLPQKRDEWMTTLPPERKPGVSMHSTTAFSRNSREGRGDTSVWTDNPLDKAQKAKMNYLEAYNEAAAIVAGEDKKKHSSDAELVDMYNRSKRSVSLVQKHREEASSRPKKKNKQQQQEKGEWEGQHPWKPWDRERDLVAGRQKVNFDSENMTQGLSSRFSSGTIQRNFL</sequence>
<dbReference type="PRINTS" id="PR00625">
    <property type="entry name" value="JDOMAIN"/>
</dbReference>
<dbReference type="InterPro" id="IPR001623">
    <property type="entry name" value="DnaJ_domain"/>
</dbReference>
<gene>
    <name evidence="3" type="ORF">CKAN_01074100</name>
</gene>
<dbReference type="Pfam" id="PF00226">
    <property type="entry name" value="DnaJ"/>
    <property type="match status" value="1"/>
</dbReference>
<dbReference type="Proteomes" id="UP000283530">
    <property type="component" value="Unassembled WGS sequence"/>
</dbReference>
<feature type="compositionally biased region" description="Basic residues" evidence="1">
    <location>
        <begin position="28"/>
        <end position="40"/>
    </location>
</feature>
<dbReference type="Gene3D" id="1.10.287.110">
    <property type="entry name" value="DnaJ domain"/>
    <property type="match status" value="1"/>
</dbReference>
<name>A0A443NU33_9MAGN</name>
<dbReference type="OrthoDB" id="342454at2759"/>
<dbReference type="PANTHER" id="PTHR47422:SF1">
    <property type="entry name" value="DNAJ HEAT SHOCK N-TERMINAL DOMAIN-CONTAINING PROTEIN"/>
    <property type="match status" value="1"/>
</dbReference>
<dbReference type="STRING" id="337451.A0A443NU33"/>
<dbReference type="EMBL" id="QPKB01000004">
    <property type="protein sequence ID" value="RWR82033.1"/>
    <property type="molecule type" value="Genomic_DNA"/>
</dbReference>
<comment type="caution">
    <text evidence="3">The sequence shown here is derived from an EMBL/GenBank/DDBJ whole genome shotgun (WGS) entry which is preliminary data.</text>
</comment>
<keyword evidence="4" id="KW-1185">Reference proteome</keyword>
<dbReference type="InterPro" id="IPR022226">
    <property type="entry name" value="DUF3752"/>
</dbReference>
<organism evidence="3 4">
    <name type="scientific">Cinnamomum micranthum f. kanehirae</name>
    <dbReference type="NCBI Taxonomy" id="337451"/>
    <lineage>
        <taxon>Eukaryota</taxon>
        <taxon>Viridiplantae</taxon>
        <taxon>Streptophyta</taxon>
        <taxon>Embryophyta</taxon>
        <taxon>Tracheophyta</taxon>
        <taxon>Spermatophyta</taxon>
        <taxon>Magnoliopsida</taxon>
        <taxon>Magnoliidae</taxon>
        <taxon>Laurales</taxon>
        <taxon>Lauraceae</taxon>
        <taxon>Cinnamomum</taxon>
    </lineage>
</organism>
<feature type="compositionally biased region" description="Basic residues" evidence="1">
    <location>
        <begin position="48"/>
        <end position="63"/>
    </location>
</feature>
<feature type="region of interest" description="Disordered" evidence="1">
    <location>
        <begin position="444"/>
        <end position="478"/>
    </location>
</feature>
<feature type="compositionally biased region" description="Basic and acidic residues" evidence="1">
    <location>
        <begin position="549"/>
        <end position="564"/>
    </location>
</feature>